<comment type="caution">
    <text evidence="3">The sequence shown here is derived from an EMBL/GenBank/DDBJ whole genome shotgun (WGS) entry which is preliminary data.</text>
</comment>
<feature type="coiled-coil region" evidence="1">
    <location>
        <begin position="228"/>
        <end position="264"/>
    </location>
</feature>
<dbReference type="Proteomes" id="UP000225706">
    <property type="component" value="Unassembled WGS sequence"/>
</dbReference>
<feature type="compositionally biased region" description="Basic and acidic residues" evidence="2">
    <location>
        <begin position="193"/>
        <end position="203"/>
    </location>
</feature>
<keyword evidence="1" id="KW-0175">Coiled coil</keyword>
<evidence type="ECO:0000313" key="3">
    <source>
        <dbReference type="EMBL" id="PFX17245.1"/>
    </source>
</evidence>
<sequence length="288" mass="33436">MDTGQILDLFSVDQEKKKEKAGAQQSNATGKTSLRTMIENLEGFCVNVKSSERNPKSSMAMEWTNDHDIALAREVLLLEPYRHKARTVERGKVWQKVADNLNSHAILRFLVTKKSVREHLKLLLDKYRARMQKERRDSGVEVEETELDRALEEINEKWEAAEEQDILLLNNKKKTEEDRAMGEEVRKRACEKLSETMKRKGEGEGSSEPSKKRSRKGGNDTIEFLREKANIDMAMKQEEQKARREEHERQTRLYELALANQQQQQQQSNQLMSLMFGLMQQIAGRKDS</sequence>
<evidence type="ECO:0000313" key="4">
    <source>
        <dbReference type="Proteomes" id="UP000225706"/>
    </source>
</evidence>
<feature type="region of interest" description="Disordered" evidence="2">
    <location>
        <begin position="193"/>
        <end position="222"/>
    </location>
</feature>
<accession>A0A2B4RLU9</accession>
<gene>
    <name evidence="3" type="ORF">AWC38_SpisGene18436</name>
</gene>
<dbReference type="OrthoDB" id="5977518at2759"/>
<dbReference type="AlphaFoldDB" id="A0A2B4RLU9"/>
<organism evidence="3 4">
    <name type="scientific">Stylophora pistillata</name>
    <name type="common">Smooth cauliflower coral</name>
    <dbReference type="NCBI Taxonomy" id="50429"/>
    <lineage>
        <taxon>Eukaryota</taxon>
        <taxon>Metazoa</taxon>
        <taxon>Cnidaria</taxon>
        <taxon>Anthozoa</taxon>
        <taxon>Hexacorallia</taxon>
        <taxon>Scleractinia</taxon>
        <taxon>Astrocoeniina</taxon>
        <taxon>Pocilloporidae</taxon>
        <taxon>Stylophora</taxon>
    </lineage>
</organism>
<dbReference type="EMBL" id="LSMT01000486">
    <property type="protein sequence ID" value="PFX17245.1"/>
    <property type="molecule type" value="Genomic_DNA"/>
</dbReference>
<name>A0A2B4RLU9_STYPI</name>
<dbReference type="PANTHER" id="PTHR33309:SF1">
    <property type="entry name" value="MYB_SANT-LIKE DNA-BINDING DOMAIN-CONTAINING PROTEIN"/>
    <property type="match status" value="1"/>
</dbReference>
<reference evidence="4" key="1">
    <citation type="journal article" date="2017" name="bioRxiv">
        <title>Comparative analysis of the genomes of Stylophora pistillata and Acropora digitifera provides evidence for extensive differences between species of corals.</title>
        <authorList>
            <person name="Voolstra C.R."/>
            <person name="Li Y."/>
            <person name="Liew Y.J."/>
            <person name="Baumgarten S."/>
            <person name="Zoccola D."/>
            <person name="Flot J.-F."/>
            <person name="Tambutte S."/>
            <person name="Allemand D."/>
            <person name="Aranda M."/>
        </authorList>
    </citation>
    <scope>NUCLEOTIDE SEQUENCE [LARGE SCALE GENOMIC DNA]</scope>
</reference>
<evidence type="ECO:0000256" key="1">
    <source>
        <dbReference type="SAM" id="Coils"/>
    </source>
</evidence>
<feature type="coiled-coil region" evidence="1">
    <location>
        <begin position="117"/>
        <end position="164"/>
    </location>
</feature>
<evidence type="ECO:0000256" key="2">
    <source>
        <dbReference type="SAM" id="MobiDB-lite"/>
    </source>
</evidence>
<protein>
    <submittedName>
        <fullName evidence="3">Uncharacterized protein</fullName>
    </submittedName>
</protein>
<dbReference type="PANTHER" id="PTHR33309">
    <property type="entry name" value="KERATIN, ULTRA HIGH-SULFUR MATRIX PROTEIN-LIKE"/>
    <property type="match status" value="1"/>
</dbReference>
<proteinExistence type="predicted"/>
<keyword evidence="4" id="KW-1185">Reference proteome</keyword>